<accession>A0A176W2S1</accession>
<organism evidence="1 2">
    <name type="scientific">Marchantia polymorpha subsp. ruderalis</name>
    <dbReference type="NCBI Taxonomy" id="1480154"/>
    <lineage>
        <taxon>Eukaryota</taxon>
        <taxon>Viridiplantae</taxon>
        <taxon>Streptophyta</taxon>
        <taxon>Embryophyta</taxon>
        <taxon>Marchantiophyta</taxon>
        <taxon>Marchantiopsida</taxon>
        <taxon>Marchantiidae</taxon>
        <taxon>Marchantiales</taxon>
        <taxon>Marchantiaceae</taxon>
        <taxon>Marchantia</taxon>
    </lineage>
</organism>
<dbReference type="EMBL" id="LVLJ01002115">
    <property type="protein sequence ID" value="OAE26755.1"/>
    <property type="molecule type" value="Genomic_DNA"/>
</dbReference>
<sequence length="190" mass="22012">MSGTLYKVKSFCDNKHGGSYPQAEEYSDEALSWFSVENYTWYSCLLYSPELICGLQPKVWYFEIFDRNKEWILMAVSSHLSSGESFDWELRGFKSSWTMEPEMEKEWTLLSSWTMDDIRMSAAAGKKLHIQKPRVASVEAKRCSTCHHGTWPAVRSGVLEGRKSCWGGDKSKVLLGRVRREDVVVMWMNR</sequence>
<evidence type="ECO:0000313" key="1">
    <source>
        <dbReference type="EMBL" id="OAE26755.1"/>
    </source>
</evidence>
<proteinExistence type="predicted"/>
<keyword evidence="2" id="KW-1185">Reference proteome</keyword>
<dbReference type="AlphaFoldDB" id="A0A176W2S1"/>
<name>A0A176W2S1_MARPO</name>
<protein>
    <submittedName>
        <fullName evidence="1">Uncharacterized protein</fullName>
    </submittedName>
</protein>
<comment type="caution">
    <text evidence="1">The sequence shown here is derived from an EMBL/GenBank/DDBJ whole genome shotgun (WGS) entry which is preliminary data.</text>
</comment>
<gene>
    <name evidence="1" type="ORF">AXG93_1129s1030</name>
</gene>
<evidence type="ECO:0000313" key="2">
    <source>
        <dbReference type="Proteomes" id="UP000077202"/>
    </source>
</evidence>
<reference evidence="1" key="1">
    <citation type="submission" date="2016-03" db="EMBL/GenBank/DDBJ databases">
        <title>Mechanisms controlling the formation of the plant cell surface in tip-growing cells are functionally conserved among land plants.</title>
        <authorList>
            <person name="Honkanen S."/>
            <person name="Jones V.A."/>
            <person name="Morieri G."/>
            <person name="Champion C."/>
            <person name="Hetherington A.J."/>
            <person name="Kelly S."/>
            <person name="Saint-Marcoux D."/>
            <person name="Proust H."/>
            <person name="Prescott H."/>
            <person name="Dolan L."/>
        </authorList>
    </citation>
    <scope>NUCLEOTIDE SEQUENCE [LARGE SCALE GENOMIC DNA]</scope>
    <source>
        <tissue evidence="1">Whole gametophyte</tissue>
    </source>
</reference>
<dbReference type="Proteomes" id="UP000077202">
    <property type="component" value="Unassembled WGS sequence"/>
</dbReference>